<dbReference type="Proteomes" id="UP000299102">
    <property type="component" value="Unassembled WGS sequence"/>
</dbReference>
<evidence type="ECO:0000313" key="2">
    <source>
        <dbReference type="Proteomes" id="UP000299102"/>
    </source>
</evidence>
<sequence>MSISSRTWQKIADEKYGGGKVAIKMVLIVFLASGTLTEISGSPTIRDVVVGCGLEANVDVGVPQTRGDNRTLRVVRFASYKRINDDPARRTVVLC</sequence>
<evidence type="ECO:0000313" key="1">
    <source>
        <dbReference type="EMBL" id="GBP20438.1"/>
    </source>
</evidence>
<keyword evidence="2" id="KW-1185">Reference proteome</keyword>
<reference evidence="1 2" key="1">
    <citation type="journal article" date="2019" name="Commun. Biol.">
        <title>The bagworm genome reveals a unique fibroin gene that provides high tensile strength.</title>
        <authorList>
            <person name="Kono N."/>
            <person name="Nakamura H."/>
            <person name="Ohtoshi R."/>
            <person name="Tomita M."/>
            <person name="Numata K."/>
            <person name="Arakawa K."/>
        </authorList>
    </citation>
    <scope>NUCLEOTIDE SEQUENCE [LARGE SCALE GENOMIC DNA]</scope>
</reference>
<name>A0A4C1U2F5_EUMVA</name>
<dbReference type="EMBL" id="BGZK01000118">
    <property type="protein sequence ID" value="GBP20438.1"/>
    <property type="molecule type" value="Genomic_DNA"/>
</dbReference>
<organism evidence="1 2">
    <name type="scientific">Eumeta variegata</name>
    <name type="common">Bagworm moth</name>
    <name type="synonym">Eumeta japonica</name>
    <dbReference type="NCBI Taxonomy" id="151549"/>
    <lineage>
        <taxon>Eukaryota</taxon>
        <taxon>Metazoa</taxon>
        <taxon>Ecdysozoa</taxon>
        <taxon>Arthropoda</taxon>
        <taxon>Hexapoda</taxon>
        <taxon>Insecta</taxon>
        <taxon>Pterygota</taxon>
        <taxon>Neoptera</taxon>
        <taxon>Endopterygota</taxon>
        <taxon>Lepidoptera</taxon>
        <taxon>Glossata</taxon>
        <taxon>Ditrysia</taxon>
        <taxon>Tineoidea</taxon>
        <taxon>Psychidae</taxon>
        <taxon>Oiketicinae</taxon>
        <taxon>Eumeta</taxon>
    </lineage>
</organism>
<comment type="caution">
    <text evidence="1">The sequence shown here is derived from an EMBL/GenBank/DDBJ whole genome shotgun (WGS) entry which is preliminary data.</text>
</comment>
<accession>A0A4C1U2F5</accession>
<gene>
    <name evidence="1" type="ORF">EVAR_14687_1</name>
</gene>
<protein>
    <submittedName>
        <fullName evidence="1">Uncharacterized protein</fullName>
    </submittedName>
</protein>
<proteinExistence type="predicted"/>
<dbReference type="AlphaFoldDB" id="A0A4C1U2F5"/>